<sequence>MKALRTDDLYFANLPDYPFAPNYLMVDDTEGGQLRMHYLDEGPKSGDVVLLLHGEPSWSFLYRKMIPPLAKAGFRVIAPDLIGFGRSDKPAERSDYTYERHLGWLRGLLDQLQLNNITLFCQDWGGLLGLRLVAAQPERFARVMAGNTALPTGQQDMGEGFKAWQEASQRMPVFDTGKILNSATVSELSPAVIAAYDAPFPDESYKSGARQFPMLVPTTADNPDAVANQQAWQSLMQFNKPFMTVFSDKDPVTAGGEKPLQQLIPGCKGQPHVTIENAGHFLQEDKGEELAKHLIAFMTR</sequence>
<protein>
    <submittedName>
        <fullName evidence="3">Haloalkane dehalogenase</fullName>
    </submittedName>
</protein>
<evidence type="ECO:0000313" key="3">
    <source>
        <dbReference type="EMBL" id="NKI19376.1"/>
    </source>
</evidence>
<reference evidence="3 4" key="1">
    <citation type="submission" date="2020-04" db="EMBL/GenBank/DDBJ databases">
        <authorList>
            <person name="Yoon J."/>
        </authorList>
    </citation>
    <scope>NUCLEOTIDE SEQUENCE [LARGE SCALE GENOMIC DNA]</scope>
    <source>
        <strain evidence="3 4">KMU-166</strain>
    </source>
</reference>
<keyword evidence="4" id="KW-1185">Reference proteome</keyword>
<keyword evidence="1" id="KW-0378">Hydrolase</keyword>
<dbReference type="PANTHER" id="PTHR42977:SF3">
    <property type="entry name" value="AB HYDROLASE-1 DOMAIN-CONTAINING PROTEIN"/>
    <property type="match status" value="1"/>
</dbReference>
<accession>A0ABX1GK88</accession>
<dbReference type="SUPFAM" id="SSF53474">
    <property type="entry name" value="alpha/beta-Hydrolases"/>
    <property type="match status" value="1"/>
</dbReference>
<dbReference type="InterPro" id="IPR051340">
    <property type="entry name" value="Haloalkane_dehalogenase"/>
</dbReference>
<dbReference type="InterPro" id="IPR029058">
    <property type="entry name" value="AB_hydrolase_fold"/>
</dbReference>
<dbReference type="Pfam" id="PF00561">
    <property type="entry name" value="Abhydrolase_1"/>
    <property type="match status" value="1"/>
</dbReference>
<name>A0ABX1GK88_9GAMM</name>
<proteinExistence type="predicted"/>
<dbReference type="PRINTS" id="PR00412">
    <property type="entry name" value="EPOXHYDRLASE"/>
</dbReference>
<dbReference type="Proteomes" id="UP000765845">
    <property type="component" value="Unassembled WGS sequence"/>
</dbReference>
<evidence type="ECO:0000313" key="4">
    <source>
        <dbReference type="Proteomes" id="UP000765845"/>
    </source>
</evidence>
<dbReference type="RefSeq" id="WP_168451894.1">
    <property type="nucleotide sequence ID" value="NZ_JAAWWK010000007.1"/>
</dbReference>
<dbReference type="Gene3D" id="3.40.50.1820">
    <property type="entry name" value="alpha/beta hydrolase"/>
    <property type="match status" value="1"/>
</dbReference>
<dbReference type="PANTHER" id="PTHR42977">
    <property type="entry name" value="HYDROLASE-RELATED"/>
    <property type="match status" value="1"/>
</dbReference>
<dbReference type="InterPro" id="IPR000073">
    <property type="entry name" value="AB_hydrolase_1"/>
</dbReference>
<evidence type="ECO:0000259" key="2">
    <source>
        <dbReference type="Pfam" id="PF00561"/>
    </source>
</evidence>
<comment type="caution">
    <text evidence="3">The sequence shown here is derived from an EMBL/GenBank/DDBJ whole genome shotgun (WGS) entry which is preliminary data.</text>
</comment>
<feature type="domain" description="AB hydrolase-1" evidence="2">
    <location>
        <begin position="48"/>
        <end position="286"/>
    </location>
</feature>
<gene>
    <name evidence="3" type="ORF">HCU74_18370</name>
</gene>
<evidence type="ECO:0000256" key="1">
    <source>
        <dbReference type="ARBA" id="ARBA00022801"/>
    </source>
</evidence>
<dbReference type="EMBL" id="JAAWWK010000007">
    <property type="protein sequence ID" value="NKI19376.1"/>
    <property type="molecule type" value="Genomic_DNA"/>
</dbReference>
<dbReference type="PRINTS" id="PR00111">
    <property type="entry name" value="ABHYDROLASE"/>
</dbReference>
<dbReference type="InterPro" id="IPR000639">
    <property type="entry name" value="Epox_hydrolase-like"/>
</dbReference>
<dbReference type="NCBIfam" id="NF002043">
    <property type="entry name" value="PRK00870.1"/>
    <property type="match status" value="1"/>
</dbReference>
<organism evidence="3 4">
    <name type="scientific">Spongiibacter thalassae</name>
    <dbReference type="NCBI Taxonomy" id="2721624"/>
    <lineage>
        <taxon>Bacteria</taxon>
        <taxon>Pseudomonadati</taxon>
        <taxon>Pseudomonadota</taxon>
        <taxon>Gammaproteobacteria</taxon>
        <taxon>Cellvibrionales</taxon>
        <taxon>Spongiibacteraceae</taxon>
        <taxon>Spongiibacter</taxon>
    </lineage>
</organism>